<name>A0AAE0J8R0_9PEZI</name>
<feature type="coiled-coil region" evidence="1">
    <location>
        <begin position="108"/>
        <end position="142"/>
    </location>
</feature>
<gene>
    <name evidence="2" type="ORF">B0H65DRAFT_551489</name>
</gene>
<evidence type="ECO:0000313" key="3">
    <source>
        <dbReference type="Proteomes" id="UP001278500"/>
    </source>
</evidence>
<dbReference type="GeneID" id="87866967"/>
<reference evidence="2" key="2">
    <citation type="submission" date="2023-06" db="EMBL/GenBank/DDBJ databases">
        <authorList>
            <consortium name="Lawrence Berkeley National Laboratory"/>
            <person name="Haridas S."/>
            <person name="Hensen N."/>
            <person name="Bonometti L."/>
            <person name="Westerberg I."/>
            <person name="Brannstrom I.O."/>
            <person name="Guillou S."/>
            <person name="Cros-Aarteil S."/>
            <person name="Calhoun S."/>
            <person name="Kuo A."/>
            <person name="Mondo S."/>
            <person name="Pangilinan J."/>
            <person name="Riley R."/>
            <person name="Labutti K."/>
            <person name="Andreopoulos B."/>
            <person name="Lipzen A."/>
            <person name="Chen C."/>
            <person name="Yanf M."/>
            <person name="Daum C."/>
            <person name="Ng V."/>
            <person name="Clum A."/>
            <person name="Steindorff A."/>
            <person name="Ohm R."/>
            <person name="Martin F."/>
            <person name="Silar P."/>
            <person name="Natvig D."/>
            <person name="Lalanne C."/>
            <person name="Gautier V."/>
            <person name="Ament-Velasquez S.L."/>
            <person name="Kruys A."/>
            <person name="Hutchinson M.I."/>
            <person name="Powell A.J."/>
            <person name="Barry K."/>
            <person name="Miller A.N."/>
            <person name="Grigoriev I.V."/>
            <person name="Debuchy R."/>
            <person name="Gladieux P."/>
            <person name="Thoren M.H."/>
            <person name="Johannesson H."/>
        </authorList>
    </citation>
    <scope>NUCLEOTIDE SEQUENCE</scope>
    <source>
        <strain evidence="2">CBS 560.94</strain>
    </source>
</reference>
<evidence type="ECO:0000256" key="1">
    <source>
        <dbReference type="SAM" id="Coils"/>
    </source>
</evidence>
<dbReference type="EMBL" id="JAUEPP010000007">
    <property type="protein sequence ID" value="KAK3338713.1"/>
    <property type="molecule type" value="Genomic_DNA"/>
</dbReference>
<protein>
    <submittedName>
        <fullName evidence="2">Uncharacterized protein</fullName>
    </submittedName>
</protein>
<keyword evidence="1" id="KW-0175">Coiled coil</keyword>
<proteinExistence type="predicted"/>
<comment type="caution">
    <text evidence="2">The sequence shown here is derived from an EMBL/GenBank/DDBJ whole genome shotgun (WGS) entry which is preliminary data.</text>
</comment>
<reference evidence="2" key="1">
    <citation type="journal article" date="2023" name="Mol. Phylogenet. Evol.">
        <title>Genome-scale phylogeny and comparative genomics of the fungal order Sordariales.</title>
        <authorList>
            <person name="Hensen N."/>
            <person name="Bonometti L."/>
            <person name="Westerberg I."/>
            <person name="Brannstrom I.O."/>
            <person name="Guillou S."/>
            <person name="Cros-Aarteil S."/>
            <person name="Calhoun S."/>
            <person name="Haridas S."/>
            <person name="Kuo A."/>
            <person name="Mondo S."/>
            <person name="Pangilinan J."/>
            <person name="Riley R."/>
            <person name="LaButti K."/>
            <person name="Andreopoulos B."/>
            <person name="Lipzen A."/>
            <person name="Chen C."/>
            <person name="Yan M."/>
            <person name="Daum C."/>
            <person name="Ng V."/>
            <person name="Clum A."/>
            <person name="Steindorff A."/>
            <person name="Ohm R.A."/>
            <person name="Martin F."/>
            <person name="Silar P."/>
            <person name="Natvig D.O."/>
            <person name="Lalanne C."/>
            <person name="Gautier V."/>
            <person name="Ament-Velasquez S.L."/>
            <person name="Kruys A."/>
            <person name="Hutchinson M.I."/>
            <person name="Powell A.J."/>
            <person name="Barry K."/>
            <person name="Miller A.N."/>
            <person name="Grigoriev I.V."/>
            <person name="Debuchy R."/>
            <person name="Gladieux P."/>
            <person name="Hiltunen Thoren M."/>
            <person name="Johannesson H."/>
        </authorList>
    </citation>
    <scope>NUCLEOTIDE SEQUENCE</scope>
    <source>
        <strain evidence="2">CBS 560.94</strain>
    </source>
</reference>
<evidence type="ECO:0000313" key="2">
    <source>
        <dbReference type="EMBL" id="KAK3338713.1"/>
    </source>
</evidence>
<dbReference type="RefSeq" id="XP_062678073.1">
    <property type="nucleotide sequence ID" value="XM_062829813.1"/>
</dbReference>
<keyword evidence="3" id="KW-1185">Reference proteome</keyword>
<dbReference type="Proteomes" id="UP001278500">
    <property type="component" value="Unassembled WGS sequence"/>
</dbReference>
<organism evidence="2 3">
    <name type="scientific">Neurospora tetraspora</name>
    <dbReference type="NCBI Taxonomy" id="94610"/>
    <lineage>
        <taxon>Eukaryota</taxon>
        <taxon>Fungi</taxon>
        <taxon>Dikarya</taxon>
        <taxon>Ascomycota</taxon>
        <taxon>Pezizomycotina</taxon>
        <taxon>Sordariomycetes</taxon>
        <taxon>Sordariomycetidae</taxon>
        <taxon>Sordariales</taxon>
        <taxon>Sordariaceae</taxon>
        <taxon>Neurospora</taxon>
    </lineage>
</organism>
<accession>A0AAE0J8R0</accession>
<dbReference type="AlphaFoldDB" id="A0AAE0J8R0"/>
<sequence>MSSFTLALVISYDSPGAWVCLAMRSTISPAALMGKPKGKANTAVLSGNMIDNQADPTPYTTVDSPDLSLLQRLAHPTLPPHAGYHNLDKVHDVVGEIPNQPAQLMHALHALHTGLDGAEEEIKRLNARIERFTAATAEAAEAMTAMVEDESDSDEELLAFLNF</sequence>